<protein>
    <submittedName>
        <fullName evidence="7">Flavoprotein subunit P-cresol methylhydroxylase</fullName>
    </submittedName>
</protein>
<dbReference type="PROSITE" id="PS51387">
    <property type="entry name" value="FAD_PCMH"/>
    <property type="match status" value="1"/>
</dbReference>
<proteinExistence type="predicted"/>
<keyword evidence="4" id="KW-0560">Oxidoreductase</keyword>
<dbReference type="InterPro" id="IPR016166">
    <property type="entry name" value="FAD-bd_PCMH"/>
</dbReference>
<dbReference type="SUPFAM" id="SSF55103">
    <property type="entry name" value="FAD-linked oxidases, C-terminal domain"/>
    <property type="match status" value="1"/>
</dbReference>
<dbReference type="EMBL" id="JAPQKH010000007">
    <property type="protein sequence ID" value="KAJ5087200.1"/>
    <property type="molecule type" value="Genomic_DNA"/>
</dbReference>
<dbReference type="InterPro" id="IPR036318">
    <property type="entry name" value="FAD-bd_PCMH-like_sf"/>
</dbReference>
<dbReference type="Pfam" id="PF02913">
    <property type="entry name" value="FAD-oxidase_C"/>
    <property type="match status" value="1"/>
</dbReference>
<dbReference type="AlphaFoldDB" id="A0A9W9ESV9"/>
<comment type="cofactor">
    <cofactor evidence="1">
        <name>FAD</name>
        <dbReference type="ChEBI" id="CHEBI:57692"/>
    </cofactor>
</comment>
<gene>
    <name evidence="7" type="ORF">N7456_010816</name>
</gene>
<dbReference type="SUPFAM" id="SSF56176">
    <property type="entry name" value="FAD-binding/transporter-associated domain-like"/>
    <property type="match status" value="1"/>
</dbReference>
<evidence type="ECO:0000256" key="2">
    <source>
        <dbReference type="ARBA" id="ARBA00022630"/>
    </source>
</evidence>
<dbReference type="InterPro" id="IPR006094">
    <property type="entry name" value="Oxid_FAD_bind_N"/>
</dbReference>
<dbReference type="GO" id="GO:0008720">
    <property type="term" value="F:D-lactate dehydrogenase (NAD+) activity"/>
    <property type="evidence" value="ECO:0007669"/>
    <property type="project" value="TreeGrafter"/>
</dbReference>
<evidence type="ECO:0000256" key="3">
    <source>
        <dbReference type="ARBA" id="ARBA00022827"/>
    </source>
</evidence>
<dbReference type="Gene3D" id="3.30.465.10">
    <property type="match status" value="1"/>
</dbReference>
<evidence type="ECO:0000313" key="8">
    <source>
        <dbReference type="Proteomes" id="UP001149165"/>
    </source>
</evidence>
<dbReference type="InterPro" id="IPR016169">
    <property type="entry name" value="FAD-bd_PCMH_sub2"/>
</dbReference>
<dbReference type="Proteomes" id="UP001149165">
    <property type="component" value="Unassembled WGS sequence"/>
</dbReference>
<feature type="region of interest" description="Disordered" evidence="5">
    <location>
        <begin position="532"/>
        <end position="552"/>
    </location>
</feature>
<dbReference type="Gene3D" id="3.30.43.10">
    <property type="entry name" value="Uridine Diphospho-n-acetylenolpyruvylglucosamine Reductase, domain 2"/>
    <property type="match status" value="1"/>
</dbReference>
<dbReference type="PANTHER" id="PTHR11748">
    <property type="entry name" value="D-LACTATE DEHYDROGENASE"/>
    <property type="match status" value="1"/>
</dbReference>
<dbReference type="OrthoDB" id="5332616at2759"/>
<dbReference type="Gene3D" id="1.10.45.10">
    <property type="entry name" value="Vanillyl-alcohol Oxidase, Chain A, domain 4"/>
    <property type="match status" value="1"/>
</dbReference>
<dbReference type="PANTHER" id="PTHR11748:SF114">
    <property type="entry name" value="ARYL-ALCOHOL OXIDASE VANILLYL-ALCOHOL OXIDASE (AFU_ORTHOLOGUE AFUA_3G09500)-RELATED"/>
    <property type="match status" value="1"/>
</dbReference>
<sequence length="552" mass="61076">MANSTVLPPDVTREKFQDLIQEFQRCLGDLNVLFQDNDLLAYCDPFPIATTESQSNLCSAVVLPSTVSDVQSVIALAKKYSVPLWTFSRGKNNGYGGPSCLVQGSILVDLSRMNKILEVNDKACYALVEPGVSFFDLFNYCKERNLNVYPSVPSLGWGSIVGNTLDRGWGYTPLGEHVTAQCGLEVVLASGEVMRTGMGAVTGSTTWQCYKHGFGPSVDSLFFQSNFGIVTKLGIWVYPKQQGFMSCDISVDCEDDLVPLVDRLGHLYRSEVLQNHPVIGNPIRAMAASGPRKNVYEGSGSIPEPVVDAWRKKNGKGYWNARFALYGKQEMMQCRWKTIKAAFADLSGCKLTEQTYLADNPSGLLEADSVPVSESGGTQIGLPNMLRLQTVAFRGENGGHISFSPVVPPDGKASLEFYLVGKKILANHGFDFHAGFHLYPHHMNHLNLIVFDNSSAEQRKAAHACFLELLASAKKYGYSEYRTHVNFMDDVAHQFDFNNHIHRRFVERLKDTLDPDGILAPGKSGVWPSRYREAKQGSPKIQQNLPIPQAKL</sequence>
<evidence type="ECO:0000259" key="6">
    <source>
        <dbReference type="PROSITE" id="PS51387"/>
    </source>
</evidence>
<evidence type="ECO:0000256" key="1">
    <source>
        <dbReference type="ARBA" id="ARBA00001974"/>
    </source>
</evidence>
<dbReference type="GO" id="GO:0004458">
    <property type="term" value="F:D-lactate dehydrogenase (cytochrome) activity"/>
    <property type="evidence" value="ECO:0007669"/>
    <property type="project" value="TreeGrafter"/>
</dbReference>
<dbReference type="GO" id="GO:0005739">
    <property type="term" value="C:mitochondrion"/>
    <property type="evidence" value="ECO:0007669"/>
    <property type="project" value="TreeGrafter"/>
</dbReference>
<name>A0A9W9ESV9_9EURO</name>
<evidence type="ECO:0000313" key="7">
    <source>
        <dbReference type="EMBL" id="KAJ5087200.1"/>
    </source>
</evidence>
<keyword evidence="2" id="KW-0285">Flavoprotein</keyword>
<dbReference type="GO" id="GO:1903457">
    <property type="term" value="P:lactate catabolic process"/>
    <property type="evidence" value="ECO:0007669"/>
    <property type="project" value="TreeGrafter"/>
</dbReference>
<reference evidence="7" key="1">
    <citation type="submission" date="2022-11" db="EMBL/GenBank/DDBJ databases">
        <authorList>
            <person name="Petersen C."/>
        </authorList>
    </citation>
    <scope>NUCLEOTIDE SEQUENCE</scope>
    <source>
        <strain evidence="7">IBT 30069</strain>
    </source>
</reference>
<dbReference type="InterPro" id="IPR016164">
    <property type="entry name" value="FAD-linked_Oxase-like_C"/>
</dbReference>
<organism evidence="7 8">
    <name type="scientific">Penicillium angulare</name>
    <dbReference type="NCBI Taxonomy" id="116970"/>
    <lineage>
        <taxon>Eukaryota</taxon>
        <taxon>Fungi</taxon>
        <taxon>Dikarya</taxon>
        <taxon>Ascomycota</taxon>
        <taxon>Pezizomycotina</taxon>
        <taxon>Eurotiomycetes</taxon>
        <taxon>Eurotiomycetidae</taxon>
        <taxon>Eurotiales</taxon>
        <taxon>Aspergillaceae</taxon>
        <taxon>Penicillium</taxon>
    </lineage>
</organism>
<dbReference type="InterPro" id="IPR016171">
    <property type="entry name" value="Vanillyl_alc_oxidase_C-sub2"/>
</dbReference>
<dbReference type="Pfam" id="PF01565">
    <property type="entry name" value="FAD_binding_4"/>
    <property type="match status" value="1"/>
</dbReference>
<dbReference type="InterPro" id="IPR016170">
    <property type="entry name" value="Cytok_DH_C_sf"/>
</dbReference>
<dbReference type="InterPro" id="IPR004113">
    <property type="entry name" value="FAD-bd_oxidored_4_C"/>
</dbReference>
<evidence type="ECO:0000256" key="4">
    <source>
        <dbReference type="ARBA" id="ARBA00023002"/>
    </source>
</evidence>
<dbReference type="InterPro" id="IPR016167">
    <property type="entry name" value="FAD-bd_PCMH_sub1"/>
</dbReference>
<comment type="caution">
    <text evidence="7">The sequence shown here is derived from an EMBL/GenBank/DDBJ whole genome shotgun (WGS) entry which is preliminary data.</text>
</comment>
<keyword evidence="8" id="KW-1185">Reference proteome</keyword>
<evidence type="ECO:0000256" key="5">
    <source>
        <dbReference type="SAM" id="MobiDB-lite"/>
    </source>
</evidence>
<dbReference type="GO" id="GO:0071949">
    <property type="term" value="F:FAD binding"/>
    <property type="evidence" value="ECO:0007669"/>
    <property type="project" value="InterPro"/>
</dbReference>
<dbReference type="Gene3D" id="3.40.462.10">
    <property type="entry name" value="FAD-linked oxidases, C-terminal domain"/>
    <property type="match status" value="1"/>
</dbReference>
<reference evidence="7" key="2">
    <citation type="journal article" date="2023" name="IMA Fungus">
        <title>Comparative genomic study of the Penicillium genus elucidates a diverse pangenome and 15 lateral gene transfer events.</title>
        <authorList>
            <person name="Petersen C."/>
            <person name="Sorensen T."/>
            <person name="Nielsen M.R."/>
            <person name="Sondergaard T.E."/>
            <person name="Sorensen J.L."/>
            <person name="Fitzpatrick D.A."/>
            <person name="Frisvad J.C."/>
            <person name="Nielsen K.L."/>
        </authorList>
    </citation>
    <scope>NUCLEOTIDE SEQUENCE</scope>
    <source>
        <strain evidence="7">IBT 30069</strain>
    </source>
</reference>
<feature type="domain" description="FAD-binding PCMH-type" evidence="6">
    <location>
        <begin position="54"/>
        <end position="240"/>
    </location>
</feature>
<accession>A0A9W9ESV9</accession>
<keyword evidence="3" id="KW-0274">FAD</keyword>